<dbReference type="GO" id="GO:0006508">
    <property type="term" value="P:proteolysis"/>
    <property type="evidence" value="ECO:0007669"/>
    <property type="project" value="UniProtKB-KW"/>
</dbReference>
<keyword evidence="2 5" id="KW-0645">Protease</keyword>
<keyword evidence="9" id="KW-1185">Reference proteome</keyword>
<evidence type="ECO:0000256" key="6">
    <source>
        <dbReference type="SAM" id="SignalP"/>
    </source>
</evidence>
<organism evidence="8 9">
    <name type="scientific">Denitratimonas tolerans</name>
    <dbReference type="NCBI Taxonomy" id="1338420"/>
    <lineage>
        <taxon>Bacteria</taxon>
        <taxon>Pseudomonadati</taxon>
        <taxon>Pseudomonadota</taxon>
        <taxon>Gammaproteobacteria</taxon>
        <taxon>Lysobacterales</taxon>
        <taxon>Lysobacteraceae</taxon>
        <taxon>Denitratimonas</taxon>
    </lineage>
</organism>
<dbReference type="GO" id="GO:0004252">
    <property type="term" value="F:serine-type endopeptidase activity"/>
    <property type="evidence" value="ECO:0007669"/>
    <property type="project" value="UniProtKB-UniRule"/>
</dbReference>
<dbReference type="InterPro" id="IPR051048">
    <property type="entry name" value="Peptidase_S8/S53_subtilisin"/>
</dbReference>
<proteinExistence type="inferred from homology"/>
<evidence type="ECO:0000256" key="2">
    <source>
        <dbReference type="ARBA" id="ARBA00022670"/>
    </source>
</evidence>
<name>A0AAW9R5K5_9GAMM</name>
<dbReference type="SUPFAM" id="SSF52743">
    <property type="entry name" value="Subtilisin-like"/>
    <property type="match status" value="1"/>
</dbReference>
<feature type="non-terminal residue" evidence="8">
    <location>
        <position position="820"/>
    </location>
</feature>
<evidence type="ECO:0000313" key="9">
    <source>
        <dbReference type="Proteomes" id="UP001364472"/>
    </source>
</evidence>
<accession>A0AAW9R5K5</accession>
<dbReference type="InterPro" id="IPR023828">
    <property type="entry name" value="Peptidase_S8_Ser-AS"/>
</dbReference>
<feature type="active site" description="Charge relay system" evidence="5">
    <location>
        <position position="590"/>
    </location>
</feature>
<dbReference type="Gene3D" id="3.40.50.200">
    <property type="entry name" value="Peptidase S8/S53 domain"/>
    <property type="match status" value="1"/>
</dbReference>
<dbReference type="PROSITE" id="PS51892">
    <property type="entry name" value="SUBTILASE"/>
    <property type="match status" value="1"/>
</dbReference>
<keyword evidence="3 5" id="KW-0378">Hydrolase</keyword>
<evidence type="ECO:0000259" key="7">
    <source>
        <dbReference type="Pfam" id="PF00082"/>
    </source>
</evidence>
<comment type="caution">
    <text evidence="8">The sequence shown here is derived from an EMBL/GenBank/DDBJ whole genome shotgun (WGS) entry which is preliminary data.</text>
</comment>
<sequence length="820" mass="85070">MRSHGRALAAAGCTLLALAAGIGAATAKSHKVIAAPGQLDPATPGVSLWHDYGAFGLYRVSDEALRGLSGEARARLRIDPEMDAILFDRHPISTTAVRDVPPTLAAKSPAGPALHLVQFVGPIKQAWLDEVEATGARLVQYVATNGYMVWSDAASRGKLDGLAADGDFLQFSGSFQPAYKLGGSIERRILEATRPDELVPVVVQMYSHTGKSATQQAVANLAVEVQADWSPILAFENTLITVRAADLLTIAALPDVVWVGERFPRHKMDEVQGQILAGDFNAGNTGPAAPGYLAWLDSLGFSQNPADYPLVNVTDDGVGNGTIVNGAGDSTLTRFRDGVTSRIVYANNCTTDALADGRGGHGHINTSIISGYDQRAGLPFTDANGYLRGQGINPYGRTGNTKIFRNAGAYDVSVCGNTDTGVIKSEQDKGAVISSNSWGCSGCAGSYDDSSQAYDVGVRDADLAESGNQQMIYLFAAGNSGSGAGTVGTPGNGKNMITVGASENQRPNDEGGGWTDGCGVGATGADNAMDVINFSSRGPAPGSRVKPEIIAPGTHIQGTASNATGYAGDSVCDQYRPPGQTVFAASSGTSHSTPAAAGVASLYYRWMQTEYGLSTPSPAMMKAYMVAHPTYLTGVSGNGNLPTNSQGYGMPNMQLAFDDAPRALLDQTQIFGATGETWTWNGAVADPGKPVRIVMTYTDAAGAIGTSPQVNNLDLQATVGGSSYLGNAFSGQWSTTGGTADNKNNYEAIFLPAGASGAISITVTAANVAGDGVPNNATPTDQDFALVCYNCAQNPDFTQQVTPTSLSVCTPTAADYTVNI</sequence>
<dbReference type="AlphaFoldDB" id="A0AAW9R5K5"/>
<evidence type="ECO:0000313" key="8">
    <source>
        <dbReference type="EMBL" id="MEJ1250515.1"/>
    </source>
</evidence>
<dbReference type="Pfam" id="PF00082">
    <property type="entry name" value="Peptidase_S8"/>
    <property type="match status" value="1"/>
</dbReference>
<evidence type="ECO:0000256" key="1">
    <source>
        <dbReference type="ARBA" id="ARBA00011073"/>
    </source>
</evidence>
<dbReference type="InterPro" id="IPR000209">
    <property type="entry name" value="Peptidase_S8/S53_dom"/>
</dbReference>
<keyword evidence="4 5" id="KW-0720">Serine protease</keyword>
<comment type="similarity">
    <text evidence="1 5">Belongs to the peptidase S8 family.</text>
</comment>
<dbReference type="Proteomes" id="UP001364472">
    <property type="component" value="Unassembled WGS sequence"/>
</dbReference>
<feature type="chain" id="PRO_5043813196" evidence="6">
    <location>
        <begin position="20"/>
        <end position="820"/>
    </location>
</feature>
<dbReference type="PROSITE" id="PS00138">
    <property type="entry name" value="SUBTILASE_SER"/>
    <property type="match status" value="1"/>
</dbReference>
<protein>
    <submittedName>
        <fullName evidence="8">S8 family serine peptidase</fullName>
    </submittedName>
</protein>
<dbReference type="PANTHER" id="PTHR43399">
    <property type="entry name" value="SUBTILISIN-RELATED"/>
    <property type="match status" value="1"/>
</dbReference>
<dbReference type="RefSeq" id="WP_337336216.1">
    <property type="nucleotide sequence ID" value="NZ_JBBDHC010000021.1"/>
</dbReference>
<dbReference type="InterPro" id="IPR008979">
    <property type="entry name" value="Galactose-bd-like_sf"/>
</dbReference>
<keyword evidence="6" id="KW-0732">Signal</keyword>
<reference evidence="8 9" key="1">
    <citation type="journal article" date="2016" name="Antonie Van Leeuwenhoek">
        <title>Denitratimonas tolerans gen. nov., sp. nov., a denitrifying bacterium isolated from a bioreactor for tannery wastewater treatment.</title>
        <authorList>
            <person name="Han S.I."/>
            <person name="Kim J.O."/>
            <person name="Lee Y.R."/>
            <person name="Ekpeghere K.I."/>
            <person name="Koh S.C."/>
            <person name="Whang K.S."/>
        </authorList>
    </citation>
    <scope>NUCLEOTIDE SEQUENCE [LARGE SCALE GENOMIC DNA]</scope>
    <source>
        <strain evidence="8 9">KACC 17565</strain>
    </source>
</reference>
<evidence type="ECO:0000256" key="3">
    <source>
        <dbReference type="ARBA" id="ARBA00022801"/>
    </source>
</evidence>
<evidence type="ECO:0000256" key="5">
    <source>
        <dbReference type="PROSITE-ProRule" id="PRU01240"/>
    </source>
</evidence>
<feature type="active site" description="Charge relay system" evidence="5">
    <location>
        <position position="361"/>
    </location>
</feature>
<gene>
    <name evidence="8" type="ORF">WB794_12620</name>
</gene>
<evidence type="ECO:0000256" key="4">
    <source>
        <dbReference type="ARBA" id="ARBA00022825"/>
    </source>
</evidence>
<dbReference type="InterPro" id="IPR036852">
    <property type="entry name" value="Peptidase_S8/S53_dom_sf"/>
</dbReference>
<dbReference type="Gene3D" id="2.60.120.380">
    <property type="match status" value="1"/>
</dbReference>
<dbReference type="SUPFAM" id="SSF49785">
    <property type="entry name" value="Galactose-binding domain-like"/>
    <property type="match status" value="1"/>
</dbReference>
<feature type="active site" description="Charge relay system" evidence="5">
    <location>
        <position position="297"/>
    </location>
</feature>
<feature type="domain" description="Peptidase S8/S53" evidence="7">
    <location>
        <begin position="347"/>
        <end position="649"/>
    </location>
</feature>
<dbReference type="EMBL" id="JBBDHC010000021">
    <property type="protein sequence ID" value="MEJ1250515.1"/>
    <property type="molecule type" value="Genomic_DNA"/>
</dbReference>
<feature type="signal peptide" evidence="6">
    <location>
        <begin position="1"/>
        <end position="19"/>
    </location>
</feature>
<dbReference type="PANTHER" id="PTHR43399:SF4">
    <property type="entry name" value="CELL WALL-ASSOCIATED PROTEASE"/>
    <property type="match status" value="1"/>
</dbReference>